<dbReference type="Gene3D" id="1.10.3290.10">
    <property type="entry name" value="Fido-like domain"/>
    <property type="match status" value="1"/>
</dbReference>
<evidence type="ECO:0000313" key="5">
    <source>
        <dbReference type="Proteomes" id="UP000232587"/>
    </source>
</evidence>
<keyword evidence="2" id="KW-0547">Nucleotide-binding</keyword>
<evidence type="ECO:0000259" key="3">
    <source>
        <dbReference type="PROSITE" id="PS51459"/>
    </source>
</evidence>
<dbReference type="Pfam" id="PF13776">
    <property type="entry name" value="DUF4172"/>
    <property type="match status" value="1"/>
</dbReference>
<dbReference type="InterPro" id="IPR036597">
    <property type="entry name" value="Fido-like_dom_sf"/>
</dbReference>
<dbReference type="GO" id="GO:0005524">
    <property type="term" value="F:ATP binding"/>
    <property type="evidence" value="ECO:0007669"/>
    <property type="project" value="UniProtKB-KW"/>
</dbReference>
<dbReference type="PROSITE" id="PS51459">
    <property type="entry name" value="FIDO"/>
    <property type="match status" value="1"/>
</dbReference>
<evidence type="ECO:0000313" key="4">
    <source>
        <dbReference type="EMBL" id="PKB13676.1"/>
    </source>
</evidence>
<name>A0A2N0H407_9SPHN</name>
<feature type="binding site" evidence="2">
    <location>
        <position position="255"/>
    </location>
    <ligand>
        <name>ATP</name>
        <dbReference type="ChEBI" id="CHEBI:30616"/>
    </ligand>
</feature>
<dbReference type="PANTHER" id="PTHR13504">
    <property type="entry name" value="FIDO DOMAIN-CONTAINING PROTEIN DDB_G0283145"/>
    <property type="match status" value="1"/>
</dbReference>
<dbReference type="PANTHER" id="PTHR13504:SF33">
    <property type="entry name" value="FIC FAMILY PROTEIN"/>
    <property type="match status" value="1"/>
</dbReference>
<dbReference type="Gene3D" id="1.10.10.10">
    <property type="entry name" value="Winged helix-like DNA-binding domain superfamily/Winged helix DNA-binding domain"/>
    <property type="match status" value="1"/>
</dbReference>
<dbReference type="InterPro" id="IPR003812">
    <property type="entry name" value="Fido"/>
</dbReference>
<dbReference type="OrthoDB" id="9813719at2"/>
<feature type="binding site" evidence="2">
    <location>
        <begin position="247"/>
        <end position="248"/>
    </location>
    <ligand>
        <name>ATP</name>
        <dbReference type="ChEBI" id="CHEBI:30616"/>
    </ligand>
</feature>
<accession>A0A2N0H407</accession>
<keyword evidence="2" id="KW-0067">ATP-binding</keyword>
<keyword evidence="5" id="KW-1185">Reference proteome</keyword>
<dbReference type="EMBL" id="PHUF01000006">
    <property type="protein sequence ID" value="PKB13676.1"/>
    <property type="molecule type" value="Genomic_DNA"/>
</dbReference>
<dbReference type="AlphaFoldDB" id="A0A2N0H407"/>
<dbReference type="InterPro" id="IPR025230">
    <property type="entry name" value="DUF4172"/>
</dbReference>
<dbReference type="InterPro" id="IPR036388">
    <property type="entry name" value="WH-like_DNA-bd_sf"/>
</dbReference>
<dbReference type="SUPFAM" id="SSF140931">
    <property type="entry name" value="Fic-like"/>
    <property type="match status" value="1"/>
</dbReference>
<dbReference type="RefSeq" id="WP_100868301.1">
    <property type="nucleotide sequence ID" value="NZ_PHUF01000006.1"/>
</dbReference>
<comment type="caution">
    <text evidence="4">The sequence shown here is derived from an EMBL/GenBank/DDBJ whole genome shotgun (WGS) entry which is preliminary data.</text>
</comment>
<dbReference type="Pfam" id="PF02661">
    <property type="entry name" value="Fic"/>
    <property type="match status" value="1"/>
</dbReference>
<dbReference type="InterPro" id="IPR040198">
    <property type="entry name" value="Fido_containing"/>
</dbReference>
<gene>
    <name evidence="4" type="ORF">B0I00_3117</name>
</gene>
<evidence type="ECO:0000256" key="1">
    <source>
        <dbReference type="PIRSR" id="PIRSR640198-1"/>
    </source>
</evidence>
<organism evidence="4 5">
    <name type="scientific">Novosphingobium kunmingense</name>
    <dbReference type="NCBI Taxonomy" id="1211806"/>
    <lineage>
        <taxon>Bacteria</taxon>
        <taxon>Pseudomonadati</taxon>
        <taxon>Pseudomonadota</taxon>
        <taxon>Alphaproteobacteria</taxon>
        <taxon>Sphingomonadales</taxon>
        <taxon>Sphingomonadaceae</taxon>
        <taxon>Novosphingobium</taxon>
    </lineage>
</organism>
<feature type="binding site" evidence="2">
    <location>
        <begin position="210"/>
        <end position="217"/>
    </location>
    <ligand>
        <name>ATP</name>
        <dbReference type="ChEBI" id="CHEBI:30616"/>
    </ligand>
</feature>
<protein>
    <submittedName>
        <fullName evidence="4">Fic family protein</fullName>
    </submittedName>
</protein>
<evidence type="ECO:0000256" key="2">
    <source>
        <dbReference type="PIRSR" id="PIRSR640198-2"/>
    </source>
</evidence>
<reference evidence="4 5" key="1">
    <citation type="submission" date="2017-11" db="EMBL/GenBank/DDBJ databases">
        <title>Genomic Encyclopedia of Type Strains, Phase III (KMG-III): the genomes of soil and plant-associated and newly described type strains.</title>
        <authorList>
            <person name="Whitman W."/>
        </authorList>
    </citation>
    <scope>NUCLEOTIDE SEQUENCE [LARGE SCALE GENOMIC DNA]</scope>
    <source>
        <strain evidence="4 5">CGMCC 1.12274</strain>
    </source>
</reference>
<dbReference type="Proteomes" id="UP000232587">
    <property type="component" value="Unassembled WGS sequence"/>
</dbReference>
<sequence length="379" mass="42155">MKWNWQQPDWPNFRWNSEALAVHEARFLQQSGIMIGVVKHLGDEDRTSVVLDVMTDEAMKTSQIEGELLNRDSVQSSLRREFGLETEARRIPPAERGIAEMMMALYRDFAAPLTEAVLGDWHRLVLSGRSDIDVVGRYREHEDAMQVVSGTLHKPTVHFEAPPSREMAAEMSRFLEWFAATGPGGATPLPGLTRSGLAHHYFVTVHPFEDGNGRIGRAIAEKVLSQAIGQPSLIALSQTIQRRRSAYYDALEAANKFNEISNWLAYWAETVLEAQTHSLALIDFLLEKTRFHDRYRGKLNARQEKVIARMFREGTGGFKGGLSAANFISIADTSRATATRDLQELVALGAMGQTGTLKATRYHLILGPTGDPNPAPAAS</sequence>
<feature type="active site" evidence="1">
    <location>
        <position position="206"/>
    </location>
</feature>
<proteinExistence type="predicted"/>
<feature type="domain" description="Fido" evidence="3">
    <location>
        <begin position="113"/>
        <end position="266"/>
    </location>
</feature>